<dbReference type="EMBL" id="PEWD01000054">
    <property type="protein sequence ID" value="PIU68801.1"/>
    <property type="molecule type" value="Genomic_DNA"/>
</dbReference>
<evidence type="ECO:0000313" key="2">
    <source>
        <dbReference type="Proteomes" id="UP000229916"/>
    </source>
</evidence>
<dbReference type="Proteomes" id="UP000229916">
    <property type="component" value="Unassembled WGS sequence"/>
</dbReference>
<comment type="caution">
    <text evidence="1">The sequence shown here is derived from an EMBL/GenBank/DDBJ whole genome shotgun (WGS) entry which is preliminary data.</text>
</comment>
<name>A0A2M7AN39_UNCKA</name>
<accession>A0A2M7AN39</accession>
<dbReference type="AlphaFoldDB" id="A0A2M7AN39"/>
<evidence type="ECO:0000313" key="1">
    <source>
        <dbReference type="EMBL" id="PIU68801.1"/>
    </source>
</evidence>
<protein>
    <submittedName>
        <fullName evidence="1">Uncharacterized protein</fullName>
    </submittedName>
</protein>
<organism evidence="1 2">
    <name type="scientific">candidate division WWE3 bacterium CG06_land_8_20_14_3_00_42_16</name>
    <dbReference type="NCBI Taxonomy" id="1975083"/>
    <lineage>
        <taxon>Bacteria</taxon>
        <taxon>Katanobacteria</taxon>
    </lineage>
</organism>
<gene>
    <name evidence="1" type="ORF">COS81_02625</name>
</gene>
<reference evidence="2" key="1">
    <citation type="submission" date="2017-09" db="EMBL/GenBank/DDBJ databases">
        <title>Depth-based differentiation of microbial function through sediment-hosted aquifers and enrichment of novel symbionts in the deep terrestrial subsurface.</title>
        <authorList>
            <person name="Probst A.J."/>
            <person name="Ladd B."/>
            <person name="Jarett J.K."/>
            <person name="Geller-Mcgrath D.E."/>
            <person name="Sieber C.M.K."/>
            <person name="Emerson J.B."/>
            <person name="Anantharaman K."/>
            <person name="Thomas B.C."/>
            <person name="Malmstrom R."/>
            <person name="Stieglmeier M."/>
            <person name="Klingl A."/>
            <person name="Woyke T."/>
            <person name="Ryan C.M."/>
            <person name="Banfield J.F."/>
        </authorList>
    </citation>
    <scope>NUCLEOTIDE SEQUENCE [LARGE SCALE GENOMIC DNA]</scope>
</reference>
<proteinExistence type="predicted"/>
<sequence length="80" mass="9131">MPDQQNIHITPKEIEQLVIARLLVLPEGKKISIGSEGEFTKNELIDRVKQGDELGKKMIEVELDYLRSLKDITKDILADE</sequence>